<comment type="caution">
    <text evidence="2">The sequence shown here is derived from an EMBL/GenBank/DDBJ whole genome shotgun (WGS) entry which is preliminary data.</text>
</comment>
<dbReference type="AlphaFoldDB" id="A0A5B7CJ73"/>
<evidence type="ECO:0000256" key="1">
    <source>
        <dbReference type="SAM" id="MobiDB-lite"/>
    </source>
</evidence>
<accession>A0A5B7CJ73</accession>
<proteinExistence type="predicted"/>
<dbReference type="EMBL" id="VSRR010000077">
    <property type="protein sequence ID" value="MPC09617.1"/>
    <property type="molecule type" value="Genomic_DNA"/>
</dbReference>
<evidence type="ECO:0000313" key="3">
    <source>
        <dbReference type="Proteomes" id="UP000324222"/>
    </source>
</evidence>
<evidence type="ECO:0000313" key="2">
    <source>
        <dbReference type="EMBL" id="MPC09617.1"/>
    </source>
</evidence>
<reference evidence="2 3" key="1">
    <citation type="submission" date="2019-05" db="EMBL/GenBank/DDBJ databases">
        <title>Another draft genome of Portunus trituberculatus and its Hox gene families provides insights of decapod evolution.</title>
        <authorList>
            <person name="Jeong J.-H."/>
            <person name="Song I."/>
            <person name="Kim S."/>
            <person name="Choi T."/>
            <person name="Kim D."/>
            <person name="Ryu S."/>
            <person name="Kim W."/>
        </authorList>
    </citation>
    <scope>NUCLEOTIDE SEQUENCE [LARGE SCALE GENOMIC DNA]</scope>
    <source>
        <tissue evidence="2">Muscle</tissue>
    </source>
</reference>
<feature type="region of interest" description="Disordered" evidence="1">
    <location>
        <begin position="1"/>
        <end position="22"/>
    </location>
</feature>
<protein>
    <submittedName>
        <fullName evidence="2">Uncharacterized protein</fullName>
    </submittedName>
</protein>
<name>A0A5B7CJ73_PORTR</name>
<gene>
    <name evidence="2" type="ORF">E2C01_002233</name>
</gene>
<feature type="compositionally biased region" description="Basic and acidic residues" evidence="1">
    <location>
        <begin position="1"/>
        <end position="13"/>
    </location>
</feature>
<sequence>MPNYKDKKNEMNKKARRRRRRRRIKRILHNKVVYPSVNISDVGGEDWGSYSQTLLCFTSTISEGFI</sequence>
<dbReference type="Proteomes" id="UP000324222">
    <property type="component" value="Unassembled WGS sequence"/>
</dbReference>
<keyword evidence="3" id="KW-1185">Reference proteome</keyword>
<organism evidence="2 3">
    <name type="scientific">Portunus trituberculatus</name>
    <name type="common">Swimming crab</name>
    <name type="synonym">Neptunus trituberculatus</name>
    <dbReference type="NCBI Taxonomy" id="210409"/>
    <lineage>
        <taxon>Eukaryota</taxon>
        <taxon>Metazoa</taxon>
        <taxon>Ecdysozoa</taxon>
        <taxon>Arthropoda</taxon>
        <taxon>Crustacea</taxon>
        <taxon>Multicrustacea</taxon>
        <taxon>Malacostraca</taxon>
        <taxon>Eumalacostraca</taxon>
        <taxon>Eucarida</taxon>
        <taxon>Decapoda</taxon>
        <taxon>Pleocyemata</taxon>
        <taxon>Brachyura</taxon>
        <taxon>Eubrachyura</taxon>
        <taxon>Portunoidea</taxon>
        <taxon>Portunidae</taxon>
        <taxon>Portuninae</taxon>
        <taxon>Portunus</taxon>
    </lineage>
</organism>